<keyword evidence="1" id="KW-0732">Signal</keyword>
<feature type="chain" id="PRO_5030955796" description="Secreted protein" evidence="1">
    <location>
        <begin position="19"/>
        <end position="63"/>
    </location>
</feature>
<gene>
    <name evidence="2" type="ORF">FHR20_002188</name>
</gene>
<dbReference type="AlphaFoldDB" id="A0A7X5UZQ9"/>
<feature type="signal peptide" evidence="1">
    <location>
        <begin position="1"/>
        <end position="18"/>
    </location>
</feature>
<evidence type="ECO:0000313" key="2">
    <source>
        <dbReference type="EMBL" id="NIJ65226.1"/>
    </source>
</evidence>
<protein>
    <recommendedName>
        <fullName evidence="4">Secreted protein</fullName>
    </recommendedName>
</protein>
<dbReference type="EMBL" id="JAASQV010000002">
    <property type="protein sequence ID" value="NIJ65226.1"/>
    <property type="molecule type" value="Genomic_DNA"/>
</dbReference>
<evidence type="ECO:0000256" key="1">
    <source>
        <dbReference type="SAM" id="SignalP"/>
    </source>
</evidence>
<keyword evidence="3" id="KW-1185">Reference proteome</keyword>
<organism evidence="2 3">
    <name type="scientific">Sphingomonas leidyi</name>
    <dbReference type="NCBI Taxonomy" id="68569"/>
    <lineage>
        <taxon>Bacteria</taxon>
        <taxon>Pseudomonadati</taxon>
        <taxon>Pseudomonadota</taxon>
        <taxon>Alphaproteobacteria</taxon>
        <taxon>Sphingomonadales</taxon>
        <taxon>Sphingomonadaceae</taxon>
        <taxon>Sphingomonas</taxon>
    </lineage>
</organism>
<dbReference type="Proteomes" id="UP000564677">
    <property type="component" value="Unassembled WGS sequence"/>
</dbReference>
<evidence type="ECO:0000313" key="3">
    <source>
        <dbReference type="Proteomes" id="UP000564677"/>
    </source>
</evidence>
<reference evidence="2 3" key="1">
    <citation type="submission" date="2020-03" db="EMBL/GenBank/DDBJ databases">
        <title>Genomic Encyclopedia of Type Strains, Phase IV (KMG-IV): sequencing the most valuable type-strain genomes for metagenomic binning, comparative biology and taxonomic classification.</title>
        <authorList>
            <person name="Goeker M."/>
        </authorList>
    </citation>
    <scope>NUCLEOTIDE SEQUENCE [LARGE SCALE GENOMIC DNA]</scope>
    <source>
        <strain evidence="2 3">DSM 4733</strain>
    </source>
</reference>
<sequence length="63" mass="6613">MKKVILAISLLVAGSAAAAPPAPFYRWASKLNGFITCAQTSPGSGWILASPTPYRDAGCRTPY</sequence>
<evidence type="ECO:0008006" key="4">
    <source>
        <dbReference type="Google" id="ProtNLM"/>
    </source>
</evidence>
<proteinExistence type="predicted"/>
<comment type="caution">
    <text evidence="2">The sequence shown here is derived from an EMBL/GenBank/DDBJ whole genome shotgun (WGS) entry which is preliminary data.</text>
</comment>
<accession>A0A7X5UZQ9</accession>
<name>A0A7X5UZQ9_9SPHN</name>
<dbReference type="RefSeq" id="WP_167299652.1">
    <property type="nucleotide sequence ID" value="NZ_CP170557.1"/>
</dbReference>